<comment type="caution">
    <text evidence="1">The sequence shown here is derived from an EMBL/GenBank/DDBJ whole genome shotgun (WGS) entry which is preliminary data.</text>
</comment>
<sequence>MHVTGCRDPIPDASRFRSDVYCEHDRLIPSQKFREKISTRALDILKEAFPEFQPPDTETKVCAICEAVVASDKEATREAKAKADAERMRLLLLSRREFLGGFKIMRMVEDWTYVIMSVQTNILWWKD</sequence>
<name>A0A8H3AEV7_9AGAM</name>
<reference evidence="1" key="1">
    <citation type="submission" date="2021-01" db="EMBL/GenBank/DDBJ databases">
        <authorList>
            <person name="Kaushik A."/>
        </authorList>
    </citation>
    <scope>NUCLEOTIDE SEQUENCE</scope>
    <source>
        <strain evidence="1">AG1-1B</strain>
    </source>
</reference>
<organism evidence="1 2">
    <name type="scientific">Rhizoctonia solani</name>
    <dbReference type="NCBI Taxonomy" id="456999"/>
    <lineage>
        <taxon>Eukaryota</taxon>
        <taxon>Fungi</taxon>
        <taxon>Dikarya</taxon>
        <taxon>Basidiomycota</taxon>
        <taxon>Agaricomycotina</taxon>
        <taxon>Agaricomycetes</taxon>
        <taxon>Cantharellales</taxon>
        <taxon>Ceratobasidiaceae</taxon>
        <taxon>Rhizoctonia</taxon>
    </lineage>
</organism>
<gene>
    <name evidence="1" type="ORF">RDB_LOCUS41367</name>
</gene>
<proteinExistence type="predicted"/>
<protein>
    <submittedName>
        <fullName evidence="1">Uncharacterized protein</fullName>
    </submittedName>
</protein>
<dbReference type="EMBL" id="CAJMWQ010000971">
    <property type="protein sequence ID" value="CAE6414600.1"/>
    <property type="molecule type" value="Genomic_DNA"/>
</dbReference>
<evidence type="ECO:0000313" key="2">
    <source>
        <dbReference type="Proteomes" id="UP000663826"/>
    </source>
</evidence>
<dbReference type="AlphaFoldDB" id="A0A8H3AEV7"/>
<accession>A0A8H3AEV7</accession>
<dbReference type="Proteomes" id="UP000663826">
    <property type="component" value="Unassembled WGS sequence"/>
</dbReference>
<evidence type="ECO:0000313" key="1">
    <source>
        <dbReference type="EMBL" id="CAE6414600.1"/>
    </source>
</evidence>